<keyword evidence="11" id="KW-1185">Reference proteome</keyword>
<keyword evidence="5" id="KW-0378">Hydrolase</keyword>
<feature type="region of interest" description="Disordered" evidence="7">
    <location>
        <begin position="454"/>
        <end position="480"/>
    </location>
</feature>
<evidence type="ECO:0000259" key="8">
    <source>
        <dbReference type="Pfam" id="PF00326"/>
    </source>
</evidence>
<comment type="catalytic activity">
    <reaction evidence="1">
        <text>Hydrolysis of Pro-|-Xaa &gt;&gt; Ala-|-Xaa in oligopeptides.</text>
        <dbReference type="EC" id="3.4.21.26"/>
    </reaction>
</comment>
<evidence type="ECO:0000256" key="3">
    <source>
        <dbReference type="ARBA" id="ARBA00011897"/>
    </source>
</evidence>
<dbReference type="InterPro" id="IPR002470">
    <property type="entry name" value="Peptidase_S9A"/>
</dbReference>
<dbReference type="InterPro" id="IPR002471">
    <property type="entry name" value="Pept_S9_AS"/>
</dbReference>
<accession>A0ABY8QNA8</accession>
<dbReference type="Pfam" id="PF02897">
    <property type="entry name" value="Peptidase_S9_N"/>
    <property type="match status" value="1"/>
</dbReference>
<dbReference type="Gene3D" id="2.130.10.120">
    <property type="entry name" value="Prolyl oligopeptidase, N-terminal domain"/>
    <property type="match status" value="1"/>
</dbReference>
<name>A0ABY8QNA8_9MICO</name>
<protein>
    <recommendedName>
        <fullName evidence="3">prolyl oligopeptidase</fullName>
        <ecNumber evidence="3">3.4.21.26</ecNumber>
    </recommendedName>
</protein>
<dbReference type="Gene3D" id="3.40.50.1820">
    <property type="entry name" value="alpha/beta hydrolase"/>
    <property type="match status" value="1"/>
</dbReference>
<keyword evidence="6" id="KW-0720">Serine protease</keyword>
<sequence length="750" mass="81061">MTSSSSSAYPLAAATSYPPARRDETVDMLHGTAVEDPYRWLEAAESSDALDWLRSQAQLFGQARQDYSYLAGFRARVAQLFGAGAVGSPVWRGDRCFFTRRAGDQNHAVLLVSEPGDLASGSARIERVLVDPNSLDPDGLATLDAWQPSQEGDRLTYQVSVGGTEESVLHTIEVASGDQLDEPIDRARYSPVAWLPGGDAFFYVRRLDPDLLPEDEKQYHRRVWLHQVGDNSENDELIFGNDPEADPHNYYGVAVSRDGRWLTVVAASGTAPRTDVWIAALPGERCAPGSKSDSADAATADRLVFREVIVGADAKTAIHIGRDGRMYVFTDLNAPRGRIAVADPRSPDPSSWKDLVAEDPEAVLEEFSILDGPELDVPLLVVATSRHAISQVSVHELADGTELGQIELPGTGSVGGLTAKREGGHELWFGYTDFTSRTRIYRWDAVDGTTSLWASAPGDSSKAEPGDSSEAEPGDSDAARAAIRTVQRTYRSKDGTEVRLFVIASAEAFDAAGRPRHTAPTILYGYGGFGISMTPGFSPTALAWVERGGVYAIASLRGGGEEGEAWRRAGMLGNKQNVFDDFHAAAEFLIDSGFTTPEQLGIFGGSNGGLLVGAALTQRPELYSAVTCSAPLLDMLRYQHYGLGATWMSEYGDPEVAEEFDWLLAYSPCHNVHAGSRYPAVLFTVFEGDTRVDPFHARKLTALLQHATASDSPILLRSEAKVGHGARSVEKTVALTADQLGFFARQLGLT</sequence>
<evidence type="ECO:0000313" key="11">
    <source>
        <dbReference type="Proteomes" id="UP001209083"/>
    </source>
</evidence>
<gene>
    <name evidence="10" type="ORF">LWF01_09820</name>
</gene>
<dbReference type="InterPro" id="IPR001375">
    <property type="entry name" value="Peptidase_S9_cat"/>
</dbReference>
<evidence type="ECO:0000259" key="9">
    <source>
        <dbReference type="Pfam" id="PF02897"/>
    </source>
</evidence>
<evidence type="ECO:0000313" key="10">
    <source>
        <dbReference type="EMBL" id="WGW10448.1"/>
    </source>
</evidence>
<evidence type="ECO:0000256" key="5">
    <source>
        <dbReference type="ARBA" id="ARBA00022801"/>
    </source>
</evidence>
<evidence type="ECO:0000256" key="1">
    <source>
        <dbReference type="ARBA" id="ARBA00001070"/>
    </source>
</evidence>
<evidence type="ECO:0000256" key="6">
    <source>
        <dbReference type="ARBA" id="ARBA00022825"/>
    </source>
</evidence>
<dbReference type="Proteomes" id="UP001209083">
    <property type="component" value="Chromosome"/>
</dbReference>
<feature type="domain" description="Peptidase S9 prolyl oligopeptidase catalytic" evidence="8">
    <location>
        <begin position="537"/>
        <end position="748"/>
    </location>
</feature>
<dbReference type="InterPro" id="IPR023302">
    <property type="entry name" value="Pept_S9A_N"/>
</dbReference>
<keyword evidence="4" id="KW-0645">Protease</keyword>
<dbReference type="PROSITE" id="PS00708">
    <property type="entry name" value="PRO_ENDOPEP_SER"/>
    <property type="match status" value="1"/>
</dbReference>
<dbReference type="EMBL" id="CP090958">
    <property type="protein sequence ID" value="WGW10448.1"/>
    <property type="molecule type" value="Genomic_DNA"/>
</dbReference>
<dbReference type="InterPro" id="IPR051167">
    <property type="entry name" value="Prolyl_oligopep/macrocyclase"/>
</dbReference>
<organism evidence="10 11">
    <name type="scientific">Saxibacter everestensis</name>
    <dbReference type="NCBI Taxonomy" id="2909229"/>
    <lineage>
        <taxon>Bacteria</taxon>
        <taxon>Bacillati</taxon>
        <taxon>Actinomycetota</taxon>
        <taxon>Actinomycetes</taxon>
        <taxon>Micrococcales</taxon>
        <taxon>Brevibacteriaceae</taxon>
        <taxon>Saxibacter</taxon>
    </lineage>
</organism>
<dbReference type="PANTHER" id="PTHR42881">
    <property type="entry name" value="PROLYL ENDOPEPTIDASE"/>
    <property type="match status" value="1"/>
</dbReference>
<proteinExistence type="inferred from homology"/>
<dbReference type="EC" id="3.4.21.26" evidence="3"/>
<dbReference type="PRINTS" id="PR00862">
    <property type="entry name" value="PROLIGOPTASE"/>
</dbReference>
<dbReference type="InterPro" id="IPR029058">
    <property type="entry name" value="AB_hydrolase_fold"/>
</dbReference>
<evidence type="ECO:0000256" key="4">
    <source>
        <dbReference type="ARBA" id="ARBA00022670"/>
    </source>
</evidence>
<comment type="similarity">
    <text evidence="2">Belongs to the peptidase S9A family.</text>
</comment>
<feature type="domain" description="Peptidase S9A N-terminal" evidence="9">
    <location>
        <begin position="18"/>
        <end position="454"/>
    </location>
</feature>
<dbReference type="SUPFAM" id="SSF53474">
    <property type="entry name" value="alpha/beta-Hydrolases"/>
    <property type="match status" value="1"/>
</dbReference>
<evidence type="ECO:0000256" key="7">
    <source>
        <dbReference type="SAM" id="MobiDB-lite"/>
    </source>
</evidence>
<dbReference type="Pfam" id="PF00326">
    <property type="entry name" value="Peptidase_S9"/>
    <property type="match status" value="1"/>
</dbReference>
<dbReference type="PANTHER" id="PTHR42881:SF2">
    <property type="entry name" value="PROLYL ENDOPEPTIDASE"/>
    <property type="match status" value="1"/>
</dbReference>
<dbReference type="SUPFAM" id="SSF50993">
    <property type="entry name" value="Peptidase/esterase 'gauge' domain"/>
    <property type="match status" value="1"/>
</dbReference>
<evidence type="ECO:0000256" key="2">
    <source>
        <dbReference type="ARBA" id="ARBA00005228"/>
    </source>
</evidence>
<reference evidence="10 11" key="1">
    <citation type="submission" date="2023-05" db="EMBL/GenBank/DDBJ databases">
        <title>Lithophilousrod everest ZFBP1038 complete genpme.</title>
        <authorList>
            <person name="Tian M."/>
        </authorList>
    </citation>
    <scope>NUCLEOTIDE SEQUENCE [LARGE SCALE GENOMIC DNA]</scope>
    <source>
        <strain evidence="10 11">ZFBP1038</strain>
    </source>
</reference>
<dbReference type="RefSeq" id="WP_349637227.1">
    <property type="nucleotide sequence ID" value="NZ_CP090958.1"/>
</dbReference>